<keyword evidence="9" id="KW-0460">Magnesium</keyword>
<proteinExistence type="inferred from homology"/>
<keyword evidence="6" id="KW-0808">Transferase</keyword>
<dbReference type="SUPFAM" id="SSF143631">
    <property type="entry name" value="ApbE-like"/>
    <property type="match status" value="1"/>
</dbReference>
<dbReference type="Pfam" id="PF02424">
    <property type="entry name" value="ApbE"/>
    <property type="match status" value="1"/>
</dbReference>
<evidence type="ECO:0000256" key="7">
    <source>
        <dbReference type="ARBA" id="ARBA00022723"/>
    </source>
</evidence>
<evidence type="ECO:0000256" key="3">
    <source>
        <dbReference type="ARBA" id="ARBA00011955"/>
    </source>
</evidence>
<dbReference type="EC" id="2.7.1.180" evidence="3"/>
<dbReference type="Gene3D" id="3.10.520.10">
    <property type="entry name" value="ApbE-like domains"/>
    <property type="match status" value="1"/>
</dbReference>
<keyword evidence="8" id="KW-0274">FAD</keyword>
<comment type="similarity">
    <text evidence="2">Belongs to the ApbE family.</text>
</comment>
<accession>A0AAC9UN76</accession>
<protein>
    <recommendedName>
        <fullName evidence="4">FAD:protein FMN transferase</fullName>
        <ecNumber evidence="3">2.7.1.180</ecNumber>
    </recommendedName>
    <alternativeName>
        <fullName evidence="10">Flavin transferase</fullName>
    </alternativeName>
</protein>
<name>A0AAC9UN76_9GAMM</name>
<comment type="catalytic activity">
    <reaction evidence="11">
        <text>L-threonyl-[protein] + FAD = FMN-L-threonyl-[protein] + AMP + H(+)</text>
        <dbReference type="Rhea" id="RHEA:36847"/>
        <dbReference type="Rhea" id="RHEA-COMP:11060"/>
        <dbReference type="Rhea" id="RHEA-COMP:11061"/>
        <dbReference type="ChEBI" id="CHEBI:15378"/>
        <dbReference type="ChEBI" id="CHEBI:30013"/>
        <dbReference type="ChEBI" id="CHEBI:57692"/>
        <dbReference type="ChEBI" id="CHEBI:74257"/>
        <dbReference type="ChEBI" id="CHEBI:456215"/>
        <dbReference type="EC" id="2.7.1.180"/>
    </reaction>
</comment>
<evidence type="ECO:0000256" key="11">
    <source>
        <dbReference type="ARBA" id="ARBA00048540"/>
    </source>
</evidence>
<dbReference type="KEGG" id="png:PNIG_b0155"/>
<evidence type="ECO:0000313" key="12">
    <source>
        <dbReference type="EMBL" id="ASM55796.1"/>
    </source>
</evidence>
<evidence type="ECO:0000256" key="6">
    <source>
        <dbReference type="ARBA" id="ARBA00022679"/>
    </source>
</evidence>
<evidence type="ECO:0000256" key="5">
    <source>
        <dbReference type="ARBA" id="ARBA00022630"/>
    </source>
</evidence>
<gene>
    <name evidence="12" type="ORF">PNIG_b0155</name>
</gene>
<evidence type="ECO:0000256" key="8">
    <source>
        <dbReference type="ARBA" id="ARBA00022827"/>
    </source>
</evidence>
<dbReference type="PANTHER" id="PTHR30040:SF2">
    <property type="entry name" value="FAD:PROTEIN FMN TRANSFERASE"/>
    <property type="match status" value="1"/>
</dbReference>
<dbReference type="InterPro" id="IPR024932">
    <property type="entry name" value="ApbE"/>
</dbReference>
<comment type="cofactor">
    <cofactor evidence="1">
        <name>Mg(2+)</name>
        <dbReference type="ChEBI" id="CHEBI:18420"/>
    </cofactor>
</comment>
<sequence length="175" mass="19584">MKTTLMLLAIAVCLLGCQPTEQVQSFSGAAQGTTYHVRYWSEQPISQPAFLRAVEQELQRIDSLMSNYRNDSIIEKFNQQHTTDAINVGPEIVQLVTIAKQISEATSGCYDLTIAPLFSLWGFRDQQLTIPNGHNLPHILVSTQLISSQLSNLPKAILLLVLIYHQSRKAIQYSV</sequence>
<dbReference type="Proteomes" id="UP000198329">
    <property type="component" value="Chromosome II"/>
</dbReference>
<evidence type="ECO:0000313" key="13">
    <source>
        <dbReference type="Proteomes" id="UP000198329"/>
    </source>
</evidence>
<evidence type="ECO:0000256" key="1">
    <source>
        <dbReference type="ARBA" id="ARBA00001946"/>
    </source>
</evidence>
<keyword evidence="7" id="KW-0479">Metal-binding</keyword>
<keyword evidence="13" id="KW-1185">Reference proteome</keyword>
<keyword evidence="5" id="KW-0285">Flavoprotein</keyword>
<evidence type="ECO:0000256" key="2">
    <source>
        <dbReference type="ARBA" id="ARBA00008282"/>
    </source>
</evidence>
<dbReference type="GO" id="GO:0016740">
    <property type="term" value="F:transferase activity"/>
    <property type="evidence" value="ECO:0007669"/>
    <property type="project" value="UniProtKB-KW"/>
</dbReference>
<reference evidence="12 13" key="1">
    <citation type="submission" date="2015-03" db="EMBL/GenBank/DDBJ databases">
        <authorList>
            <person name="Xie B.-B."/>
            <person name="Rong J.-C."/>
            <person name="Qin Q.-L."/>
            <person name="Zhang Y.-Z."/>
        </authorList>
    </citation>
    <scope>NUCLEOTIDE SEQUENCE [LARGE SCALE GENOMIC DNA]</scope>
    <source>
        <strain evidence="12 13">KMM 661</strain>
    </source>
</reference>
<dbReference type="GO" id="GO:0046872">
    <property type="term" value="F:metal ion binding"/>
    <property type="evidence" value="ECO:0007669"/>
    <property type="project" value="UniProtKB-KW"/>
</dbReference>
<dbReference type="PANTHER" id="PTHR30040">
    <property type="entry name" value="THIAMINE BIOSYNTHESIS LIPOPROTEIN APBE"/>
    <property type="match status" value="1"/>
</dbReference>
<evidence type="ECO:0000256" key="9">
    <source>
        <dbReference type="ARBA" id="ARBA00022842"/>
    </source>
</evidence>
<evidence type="ECO:0000256" key="10">
    <source>
        <dbReference type="ARBA" id="ARBA00031306"/>
    </source>
</evidence>
<dbReference type="InterPro" id="IPR003374">
    <property type="entry name" value="ApbE-like_sf"/>
</dbReference>
<dbReference type="AlphaFoldDB" id="A0AAC9UN76"/>
<dbReference type="EMBL" id="CP011037">
    <property type="protein sequence ID" value="ASM55796.1"/>
    <property type="molecule type" value="Genomic_DNA"/>
</dbReference>
<evidence type="ECO:0000256" key="4">
    <source>
        <dbReference type="ARBA" id="ARBA00016337"/>
    </source>
</evidence>
<organism evidence="12 13">
    <name type="scientific">Pseudoalteromonas nigrifaciens</name>
    <dbReference type="NCBI Taxonomy" id="28109"/>
    <lineage>
        <taxon>Bacteria</taxon>
        <taxon>Pseudomonadati</taxon>
        <taxon>Pseudomonadota</taxon>
        <taxon>Gammaproteobacteria</taxon>
        <taxon>Alteromonadales</taxon>
        <taxon>Pseudoalteromonadaceae</taxon>
        <taxon>Pseudoalteromonas</taxon>
    </lineage>
</organism>